<comment type="caution">
    <text evidence="2">The sequence shown here is derived from an EMBL/GenBank/DDBJ whole genome shotgun (WGS) entry which is preliminary data.</text>
</comment>
<reference evidence="2" key="1">
    <citation type="journal article" date="2014" name="Int. J. Syst. Evol. Microbiol.">
        <title>Complete genome sequence of Corynebacterium casei LMG S-19264T (=DSM 44701T), isolated from a smear-ripened cheese.</title>
        <authorList>
            <consortium name="US DOE Joint Genome Institute (JGI-PGF)"/>
            <person name="Walter F."/>
            <person name="Albersmeier A."/>
            <person name="Kalinowski J."/>
            <person name="Ruckert C."/>
        </authorList>
    </citation>
    <scope>NUCLEOTIDE SEQUENCE</scope>
    <source>
        <strain evidence="2">JCM 19831</strain>
    </source>
</reference>
<organism evidence="2 3">
    <name type="scientific">Dactylosporangium sucinum</name>
    <dbReference type="NCBI Taxonomy" id="1424081"/>
    <lineage>
        <taxon>Bacteria</taxon>
        <taxon>Bacillati</taxon>
        <taxon>Actinomycetota</taxon>
        <taxon>Actinomycetes</taxon>
        <taxon>Micromonosporales</taxon>
        <taxon>Micromonosporaceae</taxon>
        <taxon>Dactylosporangium</taxon>
    </lineage>
</organism>
<protein>
    <submittedName>
        <fullName evidence="2">Uncharacterized protein</fullName>
    </submittedName>
</protein>
<dbReference type="AlphaFoldDB" id="A0A917X1K6"/>
<evidence type="ECO:0000256" key="1">
    <source>
        <dbReference type="SAM" id="MobiDB-lite"/>
    </source>
</evidence>
<evidence type="ECO:0000313" key="2">
    <source>
        <dbReference type="EMBL" id="GGM52558.1"/>
    </source>
</evidence>
<evidence type="ECO:0000313" key="3">
    <source>
        <dbReference type="Proteomes" id="UP000642070"/>
    </source>
</evidence>
<dbReference type="RefSeq" id="WP_190253575.1">
    <property type="nucleotide sequence ID" value="NZ_BMPI01000035.1"/>
</dbReference>
<reference evidence="2" key="2">
    <citation type="submission" date="2020-09" db="EMBL/GenBank/DDBJ databases">
        <authorList>
            <person name="Sun Q."/>
            <person name="Ohkuma M."/>
        </authorList>
    </citation>
    <scope>NUCLEOTIDE SEQUENCE</scope>
    <source>
        <strain evidence="2">JCM 19831</strain>
    </source>
</reference>
<proteinExistence type="predicted"/>
<keyword evidence="3" id="KW-1185">Reference proteome</keyword>
<dbReference type="EMBL" id="BMPI01000035">
    <property type="protein sequence ID" value="GGM52558.1"/>
    <property type="molecule type" value="Genomic_DNA"/>
</dbReference>
<dbReference type="Proteomes" id="UP000642070">
    <property type="component" value="Unassembled WGS sequence"/>
</dbReference>
<gene>
    <name evidence="2" type="ORF">GCM10007977_062610</name>
</gene>
<accession>A0A917X1K6</accession>
<feature type="region of interest" description="Disordered" evidence="1">
    <location>
        <begin position="52"/>
        <end position="71"/>
    </location>
</feature>
<sequence length="106" mass="11808">MITDEQRTAALTGPWQAILSDHGEVLNIAEVREYDVESLYDMRISIVRGSALPTQAHPDDPQQMPPSSDGGDIVIEWEYFEEYDEIETRWVQAEAMAAGLNAAGAR</sequence>
<name>A0A917X1K6_9ACTN</name>